<evidence type="ECO:0000313" key="1">
    <source>
        <dbReference type="EMBL" id="ROR90908.1"/>
    </source>
</evidence>
<name>A0A3N2CU23_9ACTN</name>
<organism evidence="1 2">
    <name type="scientific">Nocardioides aurantiacus</name>
    <dbReference type="NCBI Taxonomy" id="86796"/>
    <lineage>
        <taxon>Bacteria</taxon>
        <taxon>Bacillati</taxon>
        <taxon>Actinomycetota</taxon>
        <taxon>Actinomycetes</taxon>
        <taxon>Propionibacteriales</taxon>
        <taxon>Nocardioidaceae</taxon>
        <taxon>Nocardioides</taxon>
    </lineage>
</organism>
<protein>
    <submittedName>
        <fullName evidence="1">Uncharacterized protein</fullName>
    </submittedName>
</protein>
<reference evidence="1 2" key="1">
    <citation type="submission" date="2018-11" db="EMBL/GenBank/DDBJ databases">
        <title>Sequencing the genomes of 1000 actinobacteria strains.</title>
        <authorList>
            <person name="Klenk H.-P."/>
        </authorList>
    </citation>
    <scope>NUCLEOTIDE SEQUENCE [LARGE SCALE GENOMIC DNA]</scope>
    <source>
        <strain evidence="1 2">DSM 12652</strain>
    </source>
</reference>
<dbReference type="AlphaFoldDB" id="A0A3N2CU23"/>
<gene>
    <name evidence="1" type="ORF">EDD33_1757</name>
</gene>
<dbReference type="EMBL" id="RKHO01000001">
    <property type="protein sequence ID" value="ROR90908.1"/>
    <property type="molecule type" value="Genomic_DNA"/>
</dbReference>
<sequence length="236" mass="27139">MGVAEDASDDDLYAWFIEQLEGVASETGPGVIEIDWRPAWGPARKVLLFLTREQLRSVAWAEYDYFDDSHDQVVPRTTTPVRTGMAQFSLEAEEVIATLEESESWVFFDQGRLVPSIRPEWPPVPAFLDGVLVTEHTQSVAGREEWGTVDFFFEEFSDAADLRRFRRWLQRRTTRRWPLVRQRFVLEELQAVVTSSQTHVVIGSDGSDHDNWEDVTVPVAEVWHLCDVLEDRGTLL</sequence>
<comment type="caution">
    <text evidence="1">The sequence shown here is derived from an EMBL/GenBank/DDBJ whole genome shotgun (WGS) entry which is preliminary data.</text>
</comment>
<keyword evidence="2" id="KW-1185">Reference proteome</keyword>
<dbReference type="Proteomes" id="UP000281738">
    <property type="component" value="Unassembled WGS sequence"/>
</dbReference>
<accession>A0A3N2CU23</accession>
<proteinExistence type="predicted"/>
<evidence type="ECO:0000313" key="2">
    <source>
        <dbReference type="Proteomes" id="UP000281738"/>
    </source>
</evidence>